<dbReference type="EMBL" id="SOZI01000028">
    <property type="protein sequence ID" value="TNY22272.1"/>
    <property type="molecule type" value="Genomic_DNA"/>
</dbReference>
<dbReference type="InterPro" id="IPR021757">
    <property type="entry name" value="Ribosomal_mL46_N"/>
</dbReference>
<dbReference type="InterPro" id="IPR040008">
    <property type="entry name" value="Ribosomal_mL46"/>
</dbReference>
<dbReference type="InterPro" id="IPR020084">
    <property type="entry name" value="NUDIX_hydrolase_CS"/>
</dbReference>
<dbReference type="Gene3D" id="3.90.79.10">
    <property type="entry name" value="Nucleoside Triphosphate Pyrophosphohydrolase"/>
    <property type="match status" value="1"/>
</dbReference>
<protein>
    <recommendedName>
        <fullName evidence="8">Large ribosomal subunit protein mL46</fullName>
    </recommendedName>
</protein>
<dbReference type="SUPFAM" id="SSF55811">
    <property type="entry name" value="Nudix"/>
    <property type="match status" value="1"/>
</dbReference>
<dbReference type="STRING" id="5288.A0A5C5G1M8"/>
<dbReference type="AlphaFoldDB" id="A0A5C5G1M8"/>
<keyword evidence="3 11" id="KW-0378">Hydrolase</keyword>
<dbReference type="PANTHER" id="PTHR13124">
    <property type="entry name" value="39S RIBOSOMAL PROTEIN L46, MITOCHONDRIAL PRECURSOR-RELATED"/>
    <property type="match status" value="1"/>
</dbReference>
<evidence type="ECO:0000256" key="9">
    <source>
        <dbReference type="SAM" id="MobiDB-lite"/>
    </source>
</evidence>
<reference evidence="11 12" key="1">
    <citation type="submission" date="2019-03" db="EMBL/GenBank/DDBJ databases">
        <title>Rhodosporidium diobovatum UCD-FST 08-225 genome sequencing, assembly, and annotation.</title>
        <authorList>
            <person name="Fakankun I.U."/>
            <person name="Fristensky B."/>
            <person name="Levin D.B."/>
        </authorList>
    </citation>
    <scope>NUCLEOTIDE SEQUENCE [LARGE SCALE GENOMIC DNA]</scope>
    <source>
        <strain evidence="11 12">UCD-FST 08-225</strain>
    </source>
</reference>
<proteinExistence type="inferred from homology"/>
<evidence type="ECO:0000313" key="11">
    <source>
        <dbReference type="EMBL" id="TNY22272.1"/>
    </source>
</evidence>
<dbReference type="InterPro" id="IPR000086">
    <property type="entry name" value="NUDIX_hydrolase_dom"/>
</dbReference>
<dbReference type="CDD" id="cd04661">
    <property type="entry name" value="NUDIX_MRP_L46"/>
    <property type="match status" value="1"/>
</dbReference>
<dbReference type="Pfam" id="PF11788">
    <property type="entry name" value="MRP-L46"/>
    <property type="match status" value="1"/>
</dbReference>
<evidence type="ECO:0000256" key="4">
    <source>
        <dbReference type="ARBA" id="ARBA00022946"/>
    </source>
</evidence>
<feature type="compositionally biased region" description="Basic and acidic residues" evidence="9">
    <location>
        <begin position="93"/>
        <end position="107"/>
    </location>
</feature>
<evidence type="ECO:0000256" key="7">
    <source>
        <dbReference type="ARBA" id="ARBA00023274"/>
    </source>
</evidence>
<name>A0A5C5G1M8_9BASI</name>
<sequence>RIVAAALLSRPPLVLPALSPLERSYYAYQRAIHRALSKPTSAATSWFFKKGSAADKAFTAFDARAQREDNGASDEGRAFEMAGEEVEGAPEVMTRETEADRRGDTRSLERKADRTLYLLLKKKRDQHAWQFPQGGVEADESLVAAAQRELLEETGPDVDAWPVGRVPAAAVEYSFPAEHRKKFPSHEGARVFFMPMRMIRGQAVPNAKEGIVDFAWLTKEEVKDKVASEYWDAVAPALSDK</sequence>
<dbReference type="Proteomes" id="UP000311382">
    <property type="component" value="Unassembled WGS sequence"/>
</dbReference>
<comment type="subcellular location">
    <subcellularLocation>
        <location evidence="1">Mitochondrion</location>
    </subcellularLocation>
</comment>
<keyword evidence="5" id="KW-0689">Ribosomal protein</keyword>
<keyword evidence="4" id="KW-0809">Transit peptide</keyword>
<dbReference type="PROSITE" id="PS51462">
    <property type="entry name" value="NUDIX"/>
    <property type="match status" value="1"/>
</dbReference>
<dbReference type="GO" id="GO:0016787">
    <property type="term" value="F:hydrolase activity"/>
    <property type="evidence" value="ECO:0007669"/>
    <property type="project" value="UniProtKB-KW"/>
</dbReference>
<feature type="region of interest" description="Disordered" evidence="9">
    <location>
        <begin position="82"/>
        <end position="107"/>
    </location>
</feature>
<keyword evidence="6" id="KW-0496">Mitochondrion</keyword>
<dbReference type="PANTHER" id="PTHR13124:SF12">
    <property type="entry name" value="LARGE RIBOSOMAL SUBUNIT PROTEIN ML46"/>
    <property type="match status" value="1"/>
</dbReference>
<keyword evidence="12" id="KW-1185">Reference proteome</keyword>
<keyword evidence="7" id="KW-0687">Ribonucleoprotein</keyword>
<comment type="similarity">
    <text evidence="2">Belongs to the mitochondrion-specific ribosomal protein mL46 family.</text>
</comment>
<accession>A0A5C5G1M8</accession>
<gene>
    <name evidence="11" type="ORF">DMC30DRAFT_349234</name>
</gene>
<evidence type="ECO:0000256" key="8">
    <source>
        <dbReference type="ARBA" id="ARBA00035190"/>
    </source>
</evidence>
<comment type="caution">
    <text evidence="11">The sequence shown here is derived from an EMBL/GenBank/DDBJ whole genome shotgun (WGS) entry which is preliminary data.</text>
</comment>
<evidence type="ECO:0000256" key="3">
    <source>
        <dbReference type="ARBA" id="ARBA00022801"/>
    </source>
</evidence>
<dbReference type="GO" id="GO:0003735">
    <property type="term" value="F:structural constituent of ribosome"/>
    <property type="evidence" value="ECO:0007669"/>
    <property type="project" value="InterPro"/>
</dbReference>
<evidence type="ECO:0000256" key="6">
    <source>
        <dbReference type="ARBA" id="ARBA00023128"/>
    </source>
</evidence>
<dbReference type="InterPro" id="IPR033650">
    <property type="entry name" value="Ribosomal_mL46_NUDIX"/>
</dbReference>
<feature type="non-terminal residue" evidence="11">
    <location>
        <position position="1"/>
    </location>
</feature>
<dbReference type="GO" id="GO:0005762">
    <property type="term" value="C:mitochondrial large ribosomal subunit"/>
    <property type="evidence" value="ECO:0007669"/>
    <property type="project" value="TreeGrafter"/>
</dbReference>
<dbReference type="Pfam" id="PF00293">
    <property type="entry name" value="NUDIX"/>
    <property type="match status" value="1"/>
</dbReference>
<evidence type="ECO:0000256" key="5">
    <source>
        <dbReference type="ARBA" id="ARBA00022980"/>
    </source>
</evidence>
<evidence type="ECO:0000259" key="10">
    <source>
        <dbReference type="PROSITE" id="PS51462"/>
    </source>
</evidence>
<evidence type="ECO:0000256" key="2">
    <source>
        <dbReference type="ARBA" id="ARBA00009070"/>
    </source>
</evidence>
<dbReference type="PROSITE" id="PS00893">
    <property type="entry name" value="NUDIX_BOX"/>
    <property type="match status" value="1"/>
</dbReference>
<organism evidence="11 12">
    <name type="scientific">Rhodotorula diobovata</name>
    <dbReference type="NCBI Taxonomy" id="5288"/>
    <lineage>
        <taxon>Eukaryota</taxon>
        <taxon>Fungi</taxon>
        <taxon>Dikarya</taxon>
        <taxon>Basidiomycota</taxon>
        <taxon>Pucciniomycotina</taxon>
        <taxon>Microbotryomycetes</taxon>
        <taxon>Sporidiobolales</taxon>
        <taxon>Sporidiobolaceae</taxon>
        <taxon>Rhodotorula</taxon>
    </lineage>
</organism>
<evidence type="ECO:0000313" key="12">
    <source>
        <dbReference type="Proteomes" id="UP000311382"/>
    </source>
</evidence>
<evidence type="ECO:0000256" key="1">
    <source>
        <dbReference type="ARBA" id="ARBA00004173"/>
    </source>
</evidence>
<dbReference type="InterPro" id="IPR015797">
    <property type="entry name" value="NUDIX_hydrolase-like_dom_sf"/>
</dbReference>
<dbReference type="OrthoDB" id="414075at2759"/>
<feature type="domain" description="Nudix hydrolase" evidence="10">
    <location>
        <begin position="99"/>
        <end position="240"/>
    </location>
</feature>